<keyword evidence="1" id="KW-1133">Transmembrane helix</keyword>
<keyword evidence="1" id="KW-0812">Transmembrane</keyword>
<dbReference type="RefSeq" id="WP_270043832.1">
    <property type="nucleotide sequence ID" value="NZ_JAPDOD010000035.1"/>
</dbReference>
<name>A0A9X3MXV7_9ACTN</name>
<feature type="transmembrane region" description="Helical" evidence="1">
    <location>
        <begin position="7"/>
        <end position="26"/>
    </location>
</feature>
<feature type="transmembrane region" description="Helical" evidence="1">
    <location>
        <begin position="96"/>
        <end position="116"/>
    </location>
</feature>
<evidence type="ECO:0000313" key="3">
    <source>
        <dbReference type="Proteomes" id="UP001149140"/>
    </source>
</evidence>
<comment type="caution">
    <text evidence="2">The sequence shown here is derived from an EMBL/GenBank/DDBJ whole genome shotgun (WGS) entry which is preliminary data.</text>
</comment>
<organism evidence="2 3">
    <name type="scientific">Solirubrobacter ginsenosidimutans</name>
    <dbReference type="NCBI Taxonomy" id="490573"/>
    <lineage>
        <taxon>Bacteria</taxon>
        <taxon>Bacillati</taxon>
        <taxon>Actinomycetota</taxon>
        <taxon>Thermoleophilia</taxon>
        <taxon>Solirubrobacterales</taxon>
        <taxon>Solirubrobacteraceae</taxon>
        <taxon>Solirubrobacter</taxon>
    </lineage>
</organism>
<feature type="transmembrane region" description="Helical" evidence="1">
    <location>
        <begin position="72"/>
        <end position="90"/>
    </location>
</feature>
<evidence type="ECO:0000313" key="2">
    <source>
        <dbReference type="EMBL" id="MDA0164577.1"/>
    </source>
</evidence>
<keyword evidence="1" id="KW-0472">Membrane</keyword>
<proteinExistence type="predicted"/>
<dbReference type="Proteomes" id="UP001149140">
    <property type="component" value="Unassembled WGS sequence"/>
</dbReference>
<protein>
    <submittedName>
        <fullName evidence="2">Uncharacterized protein</fullName>
    </submittedName>
</protein>
<reference evidence="2" key="1">
    <citation type="submission" date="2022-10" db="EMBL/GenBank/DDBJ databases">
        <title>The WGS of Solirubrobacter ginsenosidimutans DSM 21036.</title>
        <authorList>
            <person name="Jiang Z."/>
        </authorList>
    </citation>
    <scope>NUCLEOTIDE SEQUENCE</scope>
    <source>
        <strain evidence="2">DSM 21036</strain>
    </source>
</reference>
<keyword evidence="3" id="KW-1185">Reference proteome</keyword>
<dbReference type="AlphaFoldDB" id="A0A9X3MXV7"/>
<accession>A0A9X3MXV7</accession>
<gene>
    <name evidence="2" type="ORF">OM076_30185</name>
</gene>
<sequence length="126" mass="13342">MPTSDPLIFVRYMDVILVVLAAPFVILMGGPVLGYLVGGGAWIVTRILGAVIERQARGHSAKAQVGWNFGALMGRAWVLGIAILVVGLAGEREDGLMAALLALVAFTVYLATTLILPRPERNTPSS</sequence>
<evidence type="ECO:0000256" key="1">
    <source>
        <dbReference type="SAM" id="Phobius"/>
    </source>
</evidence>
<dbReference type="EMBL" id="JAPDOD010000035">
    <property type="protein sequence ID" value="MDA0164577.1"/>
    <property type="molecule type" value="Genomic_DNA"/>
</dbReference>